<sequence length="554" mass="61612">MGSSFDRDTVKSKTHTRHSSITSIPRPSSGSSRQADPIRKTSKSCLTRTPLPSPEGARRPVRRFLMDRNHDLPRSVLPGSDTILPHLDTYEPLEDVSAIPAQATVRSLVKSQTTPALLSPHVDIPARSLLRPLPAPLPRSCTYDDIAPPRQVLGPSQYTAQTPPKKEKERGALSVRNWLPVSPYVFLSGRKTRSEEDVSCHAAGQLQHGQSKYLIESEEFVGERHVHVHTAQPAQYWLGRYMAMLDRLRTTKLIPAPPATNHDRRIIRRAKTSMEFDRAEKDIKAEALGVLRSLCQTQAAYDSFKTFTVSLRAKDPDFMPPGIKTSSQTLRGQTERRAHAAEPGQPPTKAERRDLTGTLPRTTFRKPPVSKPPRYLTKSFTLDTFSSKGSVDSLDSVSKRGQARFQTHDQQELEQGNIQGRQGRSTRETFAESSSDQQCPATQRNTGPSIMKLRISPTSRDRKVTAVPANTFASHAQVDTVTPSISSYPSMYQLAPAADGGEERYTHQVESPGQGRRFRKSESMKKLVDVSLKELKKMGHRVSNTSASDGKQDI</sequence>
<keyword evidence="3" id="KW-1185">Reference proteome</keyword>
<evidence type="ECO:0000313" key="2">
    <source>
        <dbReference type="EMBL" id="KAK5082167.1"/>
    </source>
</evidence>
<reference evidence="2 3" key="1">
    <citation type="submission" date="2023-08" db="EMBL/GenBank/DDBJ databases">
        <title>Black Yeasts Isolated from many extreme environments.</title>
        <authorList>
            <person name="Coleine C."/>
            <person name="Stajich J.E."/>
            <person name="Selbmann L."/>
        </authorList>
    </citation>
    <scope>NUCLEOTIDE SEQUENCE [LARGE SCALE GENOMIC DNA]</scope>
    <source>
        <strain evidence="2 3">CCFEE 5910</strain>
    </source>
</reference>
<feature type="compositionally biased region" description="Polar residues" evidence="1">
    <location>
        <begin position="431"/>
        <end position="447"/>
    </location>
</feature>
<dbReference type="AlphaFoldDB" id="A0AAN7SUW9"/>
<name>A0AAN7SUW9_9EURO</name>
<feature type="region of interest" description="Disordered" evidence="1">
    <location>
        <begin position="1"/>
        <end position="61"/>
    </location>
</feature>
<comment type="caution">
    <text evidence="2">The sequence shown here is derived from an EMBL/GenBank/DDBJ whole genome shotgun (WGS) entry which is preliminary data.</text>
</comment>
<feature type="region of interest" description="Disordered" evidence="1">
    <location>
        <begin position="315"/>
        <end position="375"/>
    </location>
</feature>
<gene>
    <name evidence="2" type="ORF">LTR05_007310</name>
</gene>
<proteinExistence type="predicted"/>
<feature type="compositionally biased region" description="Basic and acidic residues" evidence="1">
    <location>
        <begin position="1"/>
        <end position="11"/>
    </location>
</feature>
<dbReference type="Proteomes" id="UP001309876">
    <property type="component" value="Unassembled WGS sequence"/>
</dbReference>
<feature type="compositionally biased region" description="Polar residues" evidence="1">
    <location>
        <begin position="19"/>
        <end position="34"/>
    </location>
</feature>
<accession>A0AAN7SUW9</accession>
<protein>
    <submittedName>
        <fullName evidence="2">Uncharacterized protein</fullName>
    </submittedName>
</protein>
<organism evidence="2 3">
    <name type="scientific">Lithohypha guttulata</name>
    <dbReference type="NCBI Taxonomy" id="1690604"/>
    <lineage>
        <taxon>Eukaryota</taxon>
        <taxon>Fungi</taxon>
        <taxon>Dikarya</taxon>
        <taxon>Ascomycota</taxon>
        <taxon>Pezizomycotina</taxon>
        <taxon>Eurotiomycetes</taxon>
        <taxon>Chaetothyriomycetidae</taxon>
        <taxon>Chaetothyriales</taxon>
        <taxon>Trichomeriaceae</taxon>
        <taxon>Lithohypha</taxon>
    </lineage>
</organism>
<dbReference type="EMBL" id="JAVRRJ010000008">
    <property type="protein sequence ID" value="KAK5082167.1"/>
    <property type="molecule type" value="Genomic_DNA"/>
</dbReference>
<feature type="region of interest" description="Disordered" evidence="1">
    <location>
        <begin position="388"/>
        <end position="447"/>
    </location>
</feature>
<evidence type="ECO:0000313" key="3">
    <source>
        <dbReference type="Proteomes" id="UP001309876"/>
    </source>
</evidence>
<feature type="compositionally biased region" description="Polar residues" evidence="1">
    <location>
        <begin position="413"/>
        <end position="423"/>
    </location>
</feature>
<feature type="region of interest" description="Disordered" evidence="1">
    <location>
        <begin position="146"/>
        <end position="171"/>
    </location>
</feature>
<evidence type="ECO:0000256" key="1">
    <source>
        <dbReference type="SAM" id="MobiDB-lite"/>
    </source>
</evidence>